<evidence type="ECO:0000313" key="2">
    <source>
        <dbReference type="Proteomes" id="UP000253061"/>
    </source>
</evidence>
<dbReference type="Proteomes" id="UP000253061">
    <property type="component" value="Unassembled WGS sequence"/>
</dbReference>
<reference evidence="1 2" key="1">
    <citation type="submission" date="2014-07" db="EMBL/GenBank/DDBJ databases">
        <title>Draft genome sequence of Thalassospira profundimaris R8-17.</title>
        <authorList>
            <person name="Lai Q."/>
            <person name="Shao Z."/>
        </authorList>
    </citation>
    <scope>NUCLEOTIDE SEQUENCE [LARGE SCALE GENOMIC DNA]</scope>
    <source>
        <strain evidence="1 2">R8-17</strain>
    </source>
</reference>
<sequence length="259" mass="28974">MTTEKIGGIELYVENLDLENSGQQQKVYGTNCADDFWALMSNAKAAFAYVDYLWVPPDLKRNADKSTRTLFAWRGDTRQPDQIFGHGFSRRGTSPSTPAIIYRKGDQDLAHYTAVCLSGTHEIGALFPPKVPNLPAPDAKTWVYCVRLRGYWCPTYSIQHKVSGDAAKFGATERDMARQNLYAQELAVLNVSYKDVIGAIEVSRDWAGDGYDAGGQFTYLQLKLNQWVSSDNKPLADRLQKWWTTKNLAGTHKALPTPA</sequence>
<organism evidence="1 2">
    <name type="scientific">Thalassospira profundimaris</name>
    <dbReference type="NCBI Taxonomy" id="502049"/>
    <lineage>
        <taxon>Bacteria</taxon>
        <taxon>Pseudomonadati</taxon>
        <taxon>Pseudomonadota</taxon>
        <taxon>Alphaproteobacteria</taxon>
        <taxon>Rhodospirillales</taxon>
        <taxon>Thalassospiraceae</taxon>
        <taxon>Thalassospira</taxon>
    </lineage>
</organism>
<dbReference type="Gene3D" id="3.90.210.10">
    <property type="entry name" value="Heat-Labile Enterotoxin, subunit A"/>
    <property type="match status" value="1"/>
</dbReference>
<proteinExistence type="predicted"/>
<dbReference type="AlphaFoldDB" id="A0A367V6X3"/>
<protein>
    <submittedName>
        <fullName evidence="1">Uncharacterized protein</fullName>
    </submittedName>
</protein>
<evidence type="ECO:0000313" key="1">
    <source>
        <dbReference type="EMBL" id="RCK20948.1"/>
    </source>
</evidence>
<accession>A0A367V6X3</accession>
<gene>
    <name evidence="1" type="ORF">TH6_14300</name>
</gene>
<name>A0A367V6X3_9PROT</name>
<dbReference type="RefSeq" id="WP_062957501.1">
    <property type="nucleotide sequence ID" value="NZ_JPWB01000006.1"/>
</dbReference>
<comment type="caution">
    <text evidence="1">The sequence shown here is derived from an EMBL/GenBank/DDBJ whole genome shotgun (WGS) entry which is preliminary data.</text>
</comment>
<dbReference type="SUPFAM" id="SSF56399">
    <property type="entry name" value="ADP-ribosylation"/>
    <property type="match status" value="1"/>
</dbReference>
<dbReference type="EMBL" id="JPWB01000006">
    <property type="protein sequence ID" value="RCK20948.1"/>
    <property type="molecule type" value="Genomic_DNA"/>
</dbReference>